<dbReference type="InterPro" id="IPR013012">
    <property type="entry name" value="PTS_EIIB_3"/>
</dbReference>
<dbReference type="PANTHER" id="PTHR34581:SF2">
    <property type="entry name" value="PTS SYSTEM N,N'-DIACETYLCHITOBIOSE-SPECIFIC EIIB COMPONENT"/>
    <property type="match status" value="1"/>
</dbReference>
<evidence type="ECO:0000256" key="5">
    <source>
        <dbReference type="ARBA" id="ARBA00022683"/>
    </source>
</evidence>
<dbReference type="PANTHER" id="PTHR34581">
    <property type="entry name" value="PTS SYSTEM N,N'-DIACETYLCHITOBIOSE-SPECIFIC EIIB COMPONENT"/>
    <property type="match status" value="1"/>
</dbReference>
<dbReference type="AlphaFoldDB" id="A0A919RZA6"/>
<dbReference type="GO" id="GO:0008982">
    <property type="term" value="F:protein-N(PI)-phosphohistidine-sugar phosphotransferase activity"/>
    <property type="evidence" value="ECO:0007669"/>
    <property type="project" value="InterPro"/>
</dbReference>
<sequence>MVKIRLFCATGMSTSMLVPRMKKAAEVKGIEVDIEAFPEHQMLDHLDKLDLALLAPQVGYTLPNSKKICGQAEVPIEVIPTVDFGMMNGEKVLDFALKLIGNK</sequence>
<dbReference type="InterPro" id="IPR051819">
    <property type="entry name" value="PTS_sugar-specific_EIIB"/>
</dbReference>
<keyword evidence="3 9" id="KW-0762">Sugar transport</keyword>
<dbReference type="GO" id="GO:0009401">
    <property type="term" value="P:phosphoenolpyruvate-dependent sugar phosphotransferase system"/>
    <property type="evidence" value="ECO:0007669"/>
    <property type="project" value="UniProtKB-KW"/>
</dbReference>
<gene>
    <name evidence="9" type="primary">licB_1</name>
    <name evidence="9" type="ORF">CPJCM30710_10140</name>
</gene>
<evidence type="ECO:0000259" key="8">
    <source>
        <dbReference type="PROSITE" id="PS51100"/>
    </source>
</evidence>
<feature type="modified residue" description="Phosphocysteine; by EIIA" evidence="7">
    <location>
        <position position="8"/>
    </location>
</feature>
<dbReference type="EMBL" id="BOPZ01000006">
    <property type="protein sequence ID" value="GIM28348.1"/>
    <property type="molecule type" value="Genomic_DNA"/>
</dbReference>
<evidence type="ECO:0000256" key="2">
    <source>
        <dbReference type="ARBA" id="ARBA00022553"/>
    </source>
</evidence>
<organism evidence="9 10">
    <name type="scientific">Clostridium polyendosporum</name>
    <dbReference type="NCBI Taxonomy" id="69208"/>
    <lineage>
        <taxon>Bacteria</taxon>
        <taxon>Bacillati</taxon>
        <taxon>Bacillota</taxon>
        <taxon>Clostridia</taxon>
        <taxon>Eubacteriales</taxon>
        <taxon>Clostridiaceae</taxon>
        <taxon>Clostridium</taxon>
    </lineage>
</organism>
<keyword evidence="10" id="KW-1185">Reference proteome</keyword>
<protein>
    <submittedName>
        <fullName evidence="9">PTS sugar transporter subunit IIB</fullName>
    </submittedName>
</protein>
<dbReference type="GO" id="GO:0016301">
    <property type="term" value="F:kinase activity"/>
    <property type="evidence" value="ECO:0007669"/>
    <property type="project" value="UniProtKB-KW"/>
</dbReference>
<keyword evidence="6" id="KW-0418">Kinase</keyword>
<keyword evidence="5" id="KW-0598">Phosphotransferase system</keyword>
<dbReference type="Gene3D" id="3.40.50.2300">
    <property type="match status" value="1"/>
</dbReference>
<feature type="domain" description="PTS EIIB type-3" evidence="8">
    <location>
        <begin position="1"/>
        <end position="103"/>
    </location>
</feature>
<evidence type="ECO:0000256" key="4">
    <source>
        <dbReference type="ARBA" id="ARBA00022679"/>
    </source>
</evidence>
<keyword evidence="2" id="KW-0597">Phosphoprotein</keyword>
<dbReference type="InterPro" id="IPR036095">
    <property type="entry name" value="PTS_EIIB-like_sf"/>
</dbReference>
<dbReference type="Proteomes" id="UP000679179">
    <property type="component" value="Unassembled WGS sequence"/>
</dbReference>
<evidence type="ECO:0000256" key="3">
    <source>
        <dbReference type="ARBA" id="ARBA00022597"/>
    </source>
</evidence>
<evidence type="ECO:0000256" key="6">
    <source>
        <dbReference type="ARBA" id="ARBA00022777"/>
    </source>
</evidence>
<dbReference type="CDD" id="cd05564">
    <property type="entry name" value="PTS_IIB_chitobiose_lichenan"/>
    <property type="match status" value="1"/>
</dbReference>
<comment type="caution">
    <text evidence="9">The sequence shown here is derived from an EMBL/GenBank/DDBJ whole genome shotgun (WGS) entry which is preliminary data.</text>
</comment>
<evidence type="ECO:0000313" key="10">
    <source>
        <dbReference type="Proteomes" id="UP000679179"/>
    </source>
</evidence>
<evidence type="ECO:0000256" key="1">
    <source>
        <dbReference type="ARBA" id="ARBA00022448"/>
    </source>
</evidence>
<accession>A0A919RZA6</accession>
<keyword evidence="1" id="KW-0813">Transport</keyword>
<name>A0A919RZA6_9CLOT</name>
<proteinExistence type="predicted"/>
<dbReference type="PROSITE" id="PS51100">
    <property type="entry name" value="PTS_EIIB_TYPE_3"/>
    <property type="match status" value="1"/>
</dbReference>
<evidence type="ECO:0000256" key="7">
    <source>
        <dbReference type="PROSITE-ProRule" id="PRU00423"/>
    </source>
</evidence>
<keyword evidence="4" id="KW-0808">Transferase</keyword>
<dbReference type="InterPro" id="IPR003501">
    <property type="entry name" value="PTS_EIIB_2/3"/>
</dbReference>
<reference evidence="9" key="1">
    <citation type="submission" date="2021-03" db="EMBL/GenBank/DDBJ databases">
        <title>Taxonomic study of Clostridium polyendosporum from meadow-gley soil under rice.</title>
        <authorList>
            <person name="Kobayashi H."/>
            <person name="Tanizawa Y."/>
            <person name="Yagura M."/>
        </authorList>
    </citation>
    <scope>NUCLEOTIDE SEQUENCE</scope>
    <source>
        <strain evidence="9">JCM 30710</strain>
    </source>
</reference>
<dbReference type="Pfam" id="PF02302">
    <property type="entry name" value="PTS_IIB"/>
    <property type="match status" value="1"/>
</dbReference>
<dbReference type="RefSeq" id="WP_212903087.1">
    <property type="nucleotide sequence ID" value="NZ_BOPZ01000006.1"/>
</dbReference>
<evidence type="ECO:0000313" key="9">
    <source>
        <dbReference type="EMBL" id="GIM28348.1"/>
    </source>
</evidence>
<dbReference type="SUPFAM" id="SSF52794">
    <property type="entry name" value="PTS system IIB component-like"/>
    <property type="match status" value="1"/>
</dbReference>